<feature type="transmembrane region" description="Helical" evidence="1">
    <location>
        <begin position="72"/>
        <end position="94"/>
    </location>
</feature>
<sequence>MGGDVGQALRAVRRLPNDSMVVAFFAGARVADVVRARAGAFFAAFFAAALVAGAFFGGVFFAAAAFAVGLRVGVAVVAEVSFFRATRAVVAVGFSPGDFARLAPVARFVAVAAFFAAAFRFIGAFFAPVAFRAPVGRLPGGTALLPAVILAPPQVCPGFPGSTERRPRRVPSA</sequence>
<protein>
    <submittedName>
        <fullName evidence="2">Uncharacterized protein</fullName>
    </submittedName>
</protein>
<keyword evidence="1" id="KW-1133">Transmembrane helix</keyword>
<organism evidence="2 3">
    <name type="scientific">Micromonospora avicenniae</name>
    <dbReference type="NCBI Taxonomy" id="1198245"/>
    <lineage>
        <taxon>Bacteria</taxon>
        <taxon>Bacillati</taxon>
        <taxon>Actinomycetota</taxon>
        <taxon>Actinomycetes</taxon>
        <taxon>Micromonosporales</taxon>
        <taxon>Micromonosporaceae</taxon>
        <taxon>Micromonospora</taxon>
    </lineage>
</organism>
<evidence type="ECO:0000313" key="3">
    <source>
        <dbReference type="Proteomes" id="UP000186004"/>
    </source>
</evidence>
<evidence type="ECO:0000313" key="2">
    <source>
        <dbReference type="EMBL" id="SIR74666.1"/>
    </source>
</evidence>
<reference evidence="2 3" key="1">
    <citation type="submission" date="2017-01" db="EMBL/GenBank/DDBJ databases">
        <authorList>
            <person name="Mah S.A."/>
            <person name="Swanson W.J."/>
            <person name="Moy G.W."/>
            <person name="Vacquier V.D."/>
        </authorList>
    </citation>
    <scope>NUCLEOTIDE SEQUENCE [LARGE SCALE GENOMIC DNA]</scope>
    <source>
        <strain evidence="2 3">DSM 45758</strain>
    </source>
</reference>
<dbReference type="AlphaFoldDB" id="A0A1N7DFQ9"/>
<keyword evidence="3" id="KW-1185">Reference proteome</keyword>
<keyword evidence="1" id="KW-0812">Transmembrane</keyword>
<proteinExistence type="predicted"/>
<gene>
    <name evidence="2" type="ORF">SAMN05444858_11699</name>
</gene>
<name>A0A1N7DFQ9_9ACTN</name>
<accession>A0A1N7DFQ9</accession>
<feature type="transmembrane region" description="Helical" evidence="1">
    <location>
        <begin position="39"/>
        <end position="66"/>
    </location>
</feature>
<feature type="transmembrane region" description="Helical" evidence="1">
    <location>
        <begin position="106"/>
        <end position="131"/>
    </location>
</feature>
<keyword evidence="1" id="KW-0472">Membrane</keyword>
<dbReference type="Proteomes" id="UP000186004">
    <property type="component" value="Unassembled WGS sequence"/>
</dbReference>
<dbReference type="EMBL" id="FTNF01000016">
    <property type="protein sequence ID" value="SIR74666.1"/>
    <property type="molecule type" value="Genomic_DNA"/>
</dbReference>
<evidence type="ECO:0000256" key="1">
    <source>
        <dbReference type="SAM" id="Phobius"/>
    </source>
</evidence>